<keyword evidence="2" id="KW-1185">Reference proteome</keyword>
<dbReference type="Proteomes" id="UP000187941">
    <property type="component" value="Chromosome"/>
</dbReference>
<dbReference type="EMBL" id="CP014263">
    <property type="protein sequence ID" value="AQG80179.1"/>
    <property type="molecule type" value="Genomic_DNA"/>
</dbReference>
<evidence type="ECO:0000313" key="1">
    <source>
        <dbReference type="EMBL" id="AQG80179.1"/>
    </source>
</evidence>
<accession>A0A1P9WXT7</accession>
<evidence type="ECO:0000313" key="2">
    <source>
        <dbReference type="Proteomes" id="UP000187941"/>
    </source>
</evidence>
<protein>
    <submittedName>
        <fullName evidence="1">Uncharacterized protein</fullName>
    </submittedName>
</protein>
<dbReference type="KEGG" id="smon:AWR27_13130"/>
<dbReference type="AlphaFoldDB" id="A0A1P9WXT7"/>
<gene>
    <name evidence="1" type="ORF">AWR27_13130</name>
</gene>
<reference evidence="1 2" key="1">
    <citation type="submission" date="2016-01" db="EMBL/GenBank/DDBJ databases">
        <authorList>
            <person name="Oliw E.H."/>
        </authorList>
    </citation>
    <scope>NUCLEOTIDE SEQUENCE [LARGE SCALE GENOMIC DNA]</scope>
    <source>
        <strain evidence="1 2">DY10</strain>
    </source>
</reference>
<sequence>MGFLHKVTAQKHFVGKIIVDYIQLLGKRQPRKLAFDFNDSEVLVWAEISDDDAEMERFLILTEARINAKYHDFGFDMTTMLVEANDGMPVPNHYQIFID</sequence>
<name>A0A1P9WXT7_9BACT</name>
<organism evidence="1 2">
    <name type="scientific">Spirosoma montaniterrae</name>
    <dbReference type="NCBI Taxonomy" id="1178516"/>
    <lineage>
        <taxon>Bacteria</taxon>
        <taxon>Pseudomonadati</taxon>
        <taxon>Bacteroidota</taxon>
        <taxon>Cytophagia</taxon>
        <taxon>Cytophagales</taxon>
        <taxon>Cytophagaceae</taxon>
        <taxon>Spirosoma</taxon>
    </lineage>
</organism>
<proteinExistence type="predicted"/>
<dbReference type="STRING" id="1178516.AWR27_13130"/>